<sequence>MVGITRKIHENPELGYQEFEISKLIRSELDKLDIPYNYPISVTDLGISEPPFVALRANMDALPVQDEWIDDVGLLVPYAKTATPLVSCPVAPFTTALGQWDIDYLS</sequence>
<dbReference type="PANTHER" id="PTHR11014:SF55">
    <property type="entry name" value="IAA-AMINO ACID HYDROLASE ILR1-LIKE 4"/>
    <property type="match status" value="1"/>
</dbReference>
<dbReference type="SUPFAM" id="SSF53187">
    <property type="entry name" value="Zn-dependent exopeptidases"/>
    <property type="match status" value="1"/>
</dbReference>
<dbReference type="EMBL" id="JBBPBN010000017">
    <property type="protein sequence ID" value="KAK9020025.1"/>
    <property type="molecule type" value="Genomic_DNA"/>
</dbReference>
<reference evidence="1 2" key="1">
    <citation type="journal article" date="2024" name="G3 (Bethesda)">
        <title>Genome assembly of Hibiscus sabdariffa L. provides insights into metabolisms of medicinal natural products.</title>
        <authorList>
            <person name="Kim T."/>
        </authorList>
    </citation>
    <scope>NUCLEOTIDE SEQUENCE [LARGE SCALE GENOMIC DNA]</scope>
    <source>
        <strain evidence="1">TK-2024</strain>
        <tissue evidence="1">Old leaves</tissue>
    </source>
</reference>
<proteinExistence type="predicted"/>
<dbReference type="Gene3D" id="3.40.630.10">
    <property type="entry name" value="Zn peptidases"/>
    <property type="match status" value="1"/>
</dbReference>
<evidence type="ECO:0000313" key="1">
    <source>
        <dbReference type="EMBL" id="KAK9020025.1"/>
    </source>
</evidence>
<comment type="caution">
    <text evidence="1">The sequence shown here is derived from an EMBL/GenBank/DDBJ whole genome shotgun (WGS) entry which is preliminary data.</text>
</comment>
<dbReference type="PANTHER" id="PTHR11014">
    <property type="entry name" value="PEPTIDASE M20 FAMILY MEMBER"/>
    <property type="match status" value="1"/>
</dbReference>
<name>A0ABR2S458_9ROSI</name>
<dbReference type="InterPro" id="IPR017439">
    <property type="entry name" value="Amidohydrolase"/>
</dbReference>
<protein>
    <submittedName>
        <fullName evidence="1">Uncharacterized protein</fullName>
    </submittedName>
</protein>
<gene>
    <name evidence="1" type="ORF">V6N11_054523</name>
</gene>
<accession>A0ABR2S458</accession>
<dbReference type="Proteomes" id="UP001396334">
    <property type="component" value="Unassembled WGS sequence"/>
</dbReference>
<keyword evidence="2" id="KW-1185">Reference proteome</keyword>
<evidence type="ECO:0000313" key="2">
    <source>
        <dbReference type="Proteomes" id="UP001396334"/>
    </source>
</evidence>
<organism evidence="1 2">
    <name type="scientific">Hibiscus sabdariffa</name>
    <name type="common">roselle</name>
    <dbReference type="NCBI Taxonomy" id="183260"/>
    <lineage>
        <taxon>Eukaryota</taxon>
        <taxon>Viridiplantae</taxon>
        <taxon>Streptophyta</taxon>
        <taxon>Embryophyta</taxon>
        <taxon>Tracheophyta</taxon>
        <taxon>Spermatophyta</taxon>
        <taxon>Magnoliopsida</taxon>
        <taxon>eudicotyledons</taxon>
        <taxon>Gunneridae</taxon>
        <taxon>Pentapetalae</taxon>
        <taxon>rosids</taxon>
        <taxon>malvids</taxon>
        <taxon>Malvales</taxon>
        <taxon>Malvaceae</taxon>
        <taxon>Malvoideae</taxon>
        <taxon>Hibiscus</taxon>
    </lineage>
</organism>